<evidence type="ECO:0000313" key="1">
    <source>
        <dbReference type="EMBL" id="CAB4636538.1"/>
    </source>
</evidence>
<accession>A0A6J6JJA8</accession>
<proteinExistence type="predicted"/>
<dbReference type="AlphaFoldDB" id="A0A6J6JJA8"/>
<organism evidence="1">
    <name type="scientific">freshwater metagenome</name>
    <dbReference type="NCBI Taxonomy" id="449393"/>
    <lineage>
        <taxon>unclassified sequences</taxon>
        <taxon>metagenomes</taxon>
        <taxon>ecological metagenomes</taxon>
    </lineage>
</organism>
<dbReference type="EMBL" id="CAEZVM010000045">
    <property type="protein sequence ID" value="CAB4636538.1"/>
    <property type="molecule type" value="Genomic_DNA"/>
</dbReference>
<gene>
    <name evidence="1" type="ORF">UFOPK2032_00981</name>
</gene>
<protein>
    <submittedName>
        <fullName evidence="1">Unannotated protein</fullName>
    </submittedName>
</protein>
<sequence>MNRLISSLAVVTLLVATPLSALAANPAKPYIPIELPIPQNKAITFANAESQFALIPETAWQNVQDVIAANPTVKIPTTIVIGPNTDTTNQRVTGLLEKEYRLWNGFKQVPSYAGLVYSAQDEAWAETKWLELATKLKLTKNAPQYIPNHLRAGCTFSKGVATECYGGMAMTFPGTNSGFAFYGVQEGDFWSPNSTEFGPISQVTHEYAHIMQFAQWIGSSRNSESAHDSLPCWFAEGQANAIGIAIVTNNPTEYLKARDNSVRRQINQKMPIRPSLSESGLTAPAITKFLSSQKSPDCYDPNNNGDYQLGFSVGYAAVEALVAIGGPQATMALLRQDALGMTWKKAFKSVYGISWKKAMTILGKVLAAEYAAKPMNHD</sequence>
<name>A0A6J6JJA8_9ZZZZ</name>
<reference evidence="1" key="1">
    <citation type="submission" date="2020-05" db="EMBL/GenBank/DDBJ databases">
        <authorList>
            <person name="Chiriac C."/>
            <person name="Salcher M."/>
            <person name="Ghai R."/>
            <person name="Kavagutti S V."/>
        </authorList>
    </citation>
    <scope>NUCLEOTIDE SEQUENCE</scope>
</reference>